<dbReference type="SUPFAM" id="SSF116734">
    <property type="entry name" value="DNA methylase specificity domain"/>
    <property type="match status" value="1"/>
</dbReference>
<dbReference type="Proteomes" id="UP000030969">
    <property type="component" value="Unassembled WGS sequence"/>
</dbReference>
<gene>
    <name evidence="3" type="ORF">OR61_14495</name>
</gene>
<protein>
    <submittedName>
        <fullName evidence="3">Uncharacterized protein</fullName>
    </submittedName>
</protein>
<dbReference type="InterPro" id="IPR044946">
    <property type="entry name" value="Restrct_endonuc_typeI_TRD_sf"/>
</dbReference>
<dbReference type="GO" id="GO:0003677">
    <property type="term" value="F:DNA binding"/>
    <property type="evidence" value="ECO:0007669"/>
    <property type="project" value="UniProtKB-KW"/>
</dbReference>
<dbReference type="GO" id="GO:0009307">
    <property type="term" value="P:DNA restriction-modification system"/>
    <property type="evidence" value="ECO:0007669"/>
    <property type="project" value="UniProtKB-KW"/>
</dbReference>
<reference evidence="3 4" key="1">
    <citation type="submission" date="2014-11" db="EMBL/GenBank/DDBJ databases">
        <title>Draft Genome Sequences of Xanthomonas vesicatoria Strains from the Balkan Peninsula.</title>
        <authorList>
            <person name="Vancheva T."/>
            <person name="Lefeuvre P."/>
            <person name="Bogatzevska N."/>
            <person name="Moncheva P."/>
            <person name="Koebnik R."/>
        </authorList>
    </citation>
    <scope>NUCLEOTIDE SEQUENCE [LARGE SCALE GENOMIC DNA]</scope>
    <source>
        <strain evidence="3 4">53M</strain>
    </source>
</reference>
<proteinExistence type="predicted"/>
<organism evidence="3 4">
    <name type="scientific">Xanthomonas vesicatoria</name>
    <dbReference type="NCBI Taxonomy" id="56460"/>
    <lineage>
        <taxon>Bacteria</taxon>
        <taxon>Pseudomonadati</taxon>
        <taxon>Pseudomonadota</taxon>
        <taxon>Gammaproteobacteria</taxon>
        <taxon>Lysobacterales</taxon>
        <taxon>Lysobacteraceae</taxon>
        <taxon>Xanthomonas</taxon>
    </lineage>
</organism>
<evidence type="ECO:0000256" key="2">
    <source>
        <dbReference type="ARBA" id="ARBA00023125"/>
    </source>
</evidence>
<dbReference type="EMBL" id="JSYJ01000088">
    <property type="protein sequence ID" value="KHM93301.1"/>
    <property type="molecule type" value="Genomic_DNA"/>
</dbReference>
<evidence type="ECO:0000313" key="3">
    <source>
        <dbReference type="EMBL" id="KHM93301.1"/>
    </source>
</evidence>
<comment type="caution">
    <text evidence="3">The sequence shown here is derived from an EMBL/GenBank/DDBJ whole genome shotgun (WGS) entry which is preliminary data.</text>
</comment>
<evidence type="ECO:0000256" key="1">
    <source>
        <dbReference type="ARBA" id="ARBA00022747"/>
    </source>
</evidence>
<sequence>MGVNQRRAKFLRAAELRETEVGPTPIDWLIVRMDELTDAERPISYGIVQTGRHVQNGVPCLRVMDIHKGKVKLDDLITTTEEISNAYRRTKLRAGDLVVPLRG</sequence>
<dbReference type="Gene3D" id="3.90.220.20">
    <property type="entry name" value="DNA methylase specificity domains"/>
    <property type="match status" value="1"/>
</dbReference>
<accession>A0AAJ0IXB5</accession>
<dbReference type="AlphaFoldDB" id="A0AAJ0IXB5"/>
<evidence type="ECO:0000313" key="4">
    <source>
        <dbReference type="Proteomes" id="UP000030969"/>
    </source>
</evidence>
<name>A0AAJ0IXB5_9XANT</name>
<keyword evidence="2" id="KW-0238">DNA-binding</keyword>
<keyword evidence="1" id="KW-0680">Restriction system</keyword>
<dbReference type="REBASE" id="105900">
    <property type="entry name" value="S2.Xve53MORF14500P"/>
</dbReference>